<dbReference type="WBParaSite" id="JU765_v2.g10644.t1">
    <property type="protein sequence ID" value="JU765_v2.g10644.t1"/>
    <property type="gene ID" value="JU765_v2.g10644"/>
</dbReference>
<proteinExistence type="predicted"/>
<sequence length="670" mass="76908">MISTKEIEEYVNGGINEHEFLMRVAKDTDLDDLNLLNRVESVAASLNLKLRHEVGSNLNRLVEQAGSIDTLDSMQKLIHNEVKDANKEATELGRCIGNNTNSIVHSNTLLQRLSSLDVILSDLVEFEKLIKRLPYAEFSEKADIAVYLRKLSSLNSRLTDLQLFSDKFKPIVDRETRSTKQTIVTELHKALEMRNYTTVKRAVTALRAMDNDFAENEFAKLYKKGIEELDVIFIALGTLESAEEIVAALNHHKLKEKLCDWFEKLRMIDIELLSRFADRLGQIINIRMSNASPSVIHILRILHSCANEQVSVVSKPIKHALIGLDNSYLNHCYERLTKIVDTVFSDKNAILDNGCATIQGSFDGIIEEVKFDKRLEDLVKKRVIQALHYTVQQADVMLNSIPQDYRYGRRISNNQQLTYSILNLVYYLGMKYDFKSSVPAFLENYQVTILKSIYDTVQLVLGAMFEEHENNCKLKDDVVSPYMLELCGHLTTFGIHFDQLVCFSSQMLPGMYFVNYIFDSFLLHISLLRPINQATAKRCSIDAKYLLNTLFKVVKNPLSTQNLKAKRLIPNFLQDLPDSLKSANTLTFIPPWFVINLIIGLPPASKTPYEFTGWTRQKYTEWFCNSSDMDHYQFLNTYLIQFEKSVTKLPPYYDVTKSIMQKWSSSLTKN</sequence>
<name>A0AC34PWL9_9BILA</name>
<accession>A0AC34PWL9</accession>
<dbReference type="Proteomes" id="UP000887576">
    <property type="component" value="Unplaced"/>
</dbReference>
<organism evidence="1 2">
    <name type="scientific">Panagrolaimus sp. JU765</name>
    <dbReference type="NCBI Taxonomy" id="591449"/>
    <lineage>
        <taxon>Eukaryota</taxon>
        <taxon>Metazoa</taxon>
        <taxon>Ecdysozoa</taxon>
        <taxon>Nematoda</taxon>
        <taxon>Chromadorea</taxon>
        <taxon>Rhabditida</taxon>
        <taxon>Tylenchina</taxon>
        <taxon>Panagrolaimomorpha</taxon>
        <taxon>Panagrolaimoidea</taxon>
        <taxon>Panagrolaimidae</taxon>
        <taxon>Panagrolaimus</taxon>
    </lineage>
</organism>
<reference evidence="2" key="1">
    <citation type="submission" date="2022-11" db="UniProtKB">
        <authorList>
            <consortium name="WormBaseParasite"/>
        </authorList>
    </citation>
    <scope>IDENTIFICATION</scope>
</reference>
<evidence type="ECO:0000313" key="1">
    <source>
        <dbReference type="Proteomes" id="UP000887576"/>
    </source>
</evidence>
<evidence type="ECO:0000313" key="2">
    <source>
        <dbReference type="WBParaSite" id="JU765_v2.g10644.t1"/>
    </source>
</evidence>
<protein>
    <submittedName>
        <fullName evidence="2">Conserved oligomeric Golgi complex subunit 5</fullName>
    </submittedName>
</protein>